<feature type="region of interest" description="Disordered" evidence="6">
    <location>
        <begin position="669"/>
        <end position="779"/>
    </location>
</feature>
<dbReference type="GO" id="GO:0005730">
    <property type="term" value="C:nucleolus"/>
    <property type="evidence" value="ECO:0007669"/>
    <property type="project" value="TreeGrafter"/>
</dbReference>
<feature type="region of interest" description="Disordered" evidence="6">
    <location>
        <begin position="280"/>
        <end position="328"/>
    </location>
</feature>
<dbReference type="Proteomes" id="UP000700596">
    <property type="component" value="Unassembled WGS sequence"/>
</dbReference>
<keyword evidence="4" id="KW-0539">Nucleus</keyword>
<dbReference type="InterPro" id="IPR000504">
    <property type="entry name" value="RRM_dom"/>
</dbReference>
<evidence type="ECO:0000313" key="9">
    <source>
        <dbReference type="Proteomes" id="UP000700596"/>
    </source>
</evidence>
<dbReference type="InterPro" id="IPR051945">
    <property type="entry name" value="RRM_MRD1_RNA_proc_ribogen"/>
</dbReference>
<feature type="domain" description="RRM" evidence="7">
    <location>
        <begin position="328"/>
        <end position="439"/>
    </location>
</feature>
<evidence type="ECO:0000259" key="7">
    <source>
        <dbReference type="PROSITE" id="PS50102"/>
    </source>
</evidence>
<feature type="compositionally biased region" description="Low complexity" evidence="6">
    <location>
        <begin position="15"/>
        <end position="24"/>
    </location>
</feature>
<dbReference type="PANTHER" id="PTHR48039">
    <property type="entry name" value="RNA-BINDING MOTIF PROTEIN 14B"/>
    <property type="match status" value="1"/>
</dbReference>
<dbReference type="PROSITE" id="PS50102">
    <property type="entry name" value="RRM"/>
    <property type="match status" value="4"/>
</dbReference>
<reference evidence="8" key="1">
    <citation type="journal article" date="2021" name="Nat. Commun.">
        <title>Genetic determinants of endophytism in the Arabidopsis root mycobiome.</title>
        <authorList>
            <person name="Mesny F."/>
            <person name="Miyauchi S."/>
            <person name="Thiergart T."/>
            <person name="Pickel B."/>
            <person name="Atanasova L."/>
            <person name="Karlsson M."/>
            <person name="Huettel B."/>
            <person name="Barry K.W."/>
            <person name="Haridas S."/>
            <person name="Chen C."/>
            <person name="Bauer D."/>
            <person name="Andreopoulos W."/>
            <person name="Pangilinan J."/>
            <person name="LaButti K."/>
            <person name="Riley R."/>
            <person name="Lipzen A."/>
            <person name="Clum A."/>
            <person name="Drula E."/>
            <person name="Henrissat B."/>
            <person name="Kohler A."/>
            <person name="Grigoriev I.V."/>
            <person name="Martin F.M."/>
            <person name="Hacquard S."/>
        </authorList>
    </citation>
    <scope>NUCLEOTIDE SEQUENCE</scope>
    <source>
        <strain evidence="8">MPI-CAGE-CH-0243</strain>
    </source>
</reference>
<evidence type="ECO:0000256" key="6">
    <source>
        <dbReference type="SAM" id="MobiDB-lite"/>
    </source>
</evidence>
<dbReference type="OrthoDB" id="267048at2759"/>
<dbReference type="Gene3D" id="3.30.70.330">
    <property type="match status" value="4"/>
</dbReference>
<proteinExistence type="predicted"/>
<sequence length="779" mass="86650">MGPSRKRQRLSEDGTAAITATTDAEQPSNPPEATTVDDEQPRKNNLKQRRSLFVRSLAPSVTTENLSELFSESYPIKHALAVLDSTTQQCKGYGFVTFADAEDAQRAMEELNGSTLQGKKIRIEFAESRHRDVDAEEATGRKRSIPAAAAVKAKADREQGFKDQQAPKLIIRNLPWSIRTPEQLTLLFRSYGKVKFANLPKKPSGELQGFGFVLLRGKKNSEKALKEVNGKEVDGRTLAVDWAVERDAWQSLQKEGQDGAEDEDTAMQDNVTLADEDAESILSDQDDENEDEDEDEGDSNTDYEDISDDEEGGVELDPEPQQRQSDSRTLFIRNLPFSASDESLQEHFEQFGKIRYARIVMDHETERPRGTGFVAFVTEEDALECLKGVPRVTLTKKTTEKKDGSSITVTHSVLENEDEDPTGRYTMDGRILAISLAVDRNEANRLTVEHAATRFNRDKDKRRLYLLSEGTIPRGSPLFEKLSPSEVTMREASAKQRQKLIQSNPSLHLSLTRLSIRNIPRSITSKDLKALARQAIVGFASDVKAGKRSKLSKEELARGGDAMAIAEKMRKRGGKGIVKQAKIVFETPEGGKVAEGTGAGRSRGYGFIEYYTHRSALMGLRWLNGHAVDYRVKNDNQPKSKKASQEAMEDRKKRLVVEFAIENANVVHRRSDREVQSRDTTKPKAEGDAESASAASKHQGRDWGKKRKRDEDTRDVAGGEKGSKGRGRGRDQGTGAESVDGATAGTKEAKKDKDAAKLASRSRIIQQKRMARRARKTGR</sequence>
<name>A0A9P9DBD5_9PLEO</name>
<feature type="compositionally biased region" description="Basic and acidic residues" evidence="6">
    <location>
        <begin position="699"/>
        <end position="731"/>
    </location>
</feature>
<dbReference type="Pfam" id="PF00076">
    <property type="entry name" value="RRM_1"/>
    <property type="match status" value="3"/>
</dbReference>
<comment type="caution">
    <text evidence="8">The sequence shown here is derived from an EMBL/GenBank/DDBJ whole genome shotgun (WGS) entry which is preliminary data.</text>
</comment>
<dbReference type="PANTHER" id="PTHR48039:SF5">
    <property type="entry name" value="RNA-BINDING PROTEIN 28"/>
    <property type="match status" value="1"/>
</dbReference>
<dbReference type="CDD" id="cd12677">
    <property type="entry name" value="RRM4_Nop4p"/>
    <property type="match status" value="1"/>
</dbReference>
<dbReference type="InterPro" id="IPR034808">
    <property type="entry name" value="Nop4p_RRM3"/>
</dbReference>
<evidence type="ECO:0000256" key="2">
    <source>
        <dbReference type="ARBA" id="ARBA00022737"/>
    </source>
</evidence>
<organism evidence="8 9">
    <name type="scientific">Dendryphion nanum</name>
    <dbReference type="NCBI Taxonomy" id="256645"/>
    <lineage>
        <taxon>Eukaryota</taxon>
        <taxon>Fungi</taxon>
        <taxon>Dikarya</taxon>
        <taxon>Ascomycota</taxon>
        <taxon>Pezizomycotina</taxon>
        <taxon>Dothideomycetes</taxon>
        <taxon>Pleosporomycetidae</taxon>
        <taxon>Pleosporales</taxon>
        <taxon>Torulaceae</taxon>
        <taxon>Dendryphion</taxon>
    </lineage>
</organism>
<dbReference type="InterPro" id="IPR035979">
    <property type="entry name" value="RBD_domain_sf"/>
</dbReference>
<protein>
    <recommendedName>
        <fullName evidence="7">RRM domain-containing protein</fullName>
    </recommendedName>
</protein>
<dbReference type="InterPro" id="IPR012677">
    <property type="entry name" value="Nucleotide-bd_a/b_plait_sf"/>
</dbReference>
<comment type="subcellular location">
    <subcellularLocation>
        <location evidence="1">Nucleus</location>
    </subcellularLocation>
</comment>
<keyword evidence="9" id="KW-1185">Reference proteome</keyword>
<evidence type="ECO:0000256" key="4">
    <source>
        <dbReference type="ARBA" id="ARBA00023242"/>
    </source>
</evidence>
<feature type="compositionally biased region" description="Acidic residues" evidence="6">
    <location>
        <begin position="280"/>
        <end position="318"/>
    </location>
</feature>
<dbReference type="CDD" id="cd12676">
    <property type="entry name" value="RRM3_Nop4p"/>
    <property type="match status" value="1"/>
</dbReference>
<dbReference type="AlphaFoldDB" id="A0A9P9DBD5"/>
<dbReference type="EMBL" id="JAGMWT010000015">
    <property type="protein sequence ID" value="KAH7116158.1"/>
    <property type="molecule type" value="Genomic_DNA"/>
</dbReference>
<dbReference type="GO" id="GO:0003729">
    <property type="term" value="F:mRNA binding"/>
    <property type="evidence" value="ECO:0007669"/>
    <property type="project" value="TreeGrafter"/>
</dbReference>
<accession>A0A9P9DBD5</accession>
<dbReference type="SUPFAM" id="SSF54928">
    <property type="entry name" value="RNA-binding domain, RBD"/>
    <property type="match status" value="4"/>
</dbReference>
<keyword evidence="2" id="KW-0677">Repeat</keyword>
<feature type="compositionally biased region" description="Basic and acidic residues" evidence="6">
    <location>
        <begin position="747"/>
        <end position="756"/>
    </location>
</feature>
<evidence type="ECO:0000256" key="1">
    <source>
        <dbReference type="ARBA" id="ARBA00004123"/>
    </source>
</evidence>
<feature type="region of interest" description="Disordered" evidence="6">
    <location>
        <begin position="1"/>
        <end position="50"/>
    </location>
</feature>
<gene>
    <name evidence="8" type="ORF">B0J11DRAFT_118918</name>
</gene>
<dbReference type="InterPro" id="IPR034809">
    <property type="entry name" value="Nop4_RRM4"/>
</dbReference>
<dbReference type="SMART" id="SM00360">
    <property type="entry name" value="RRM"/>
    <property type="match status" value="4"/>
</dbReference>
<feature type="compositionally biased region" description="Basic residues" evidence="6">
    <location>
        <begin position="769"/>
        <end position="779"/>
    </location>
</feature>
<dbReference type="FunFam" id="3.30.70.330:FF:000406">
    <property type="entry name" value="Related to Nucleolar protein NOP4"/>
    <property type="match status" value="1"/>
</dbReference>
<evidence type="ECO:0000313" key="8">
    <source>
        <dbReference type="EMBL" id="KAH7116158.1"/>
    </source>
</evidence>
<feature type="domain" description="RRM" evidence="7">
    <location>
        <begin position="512"/>
        <end position="662"/>
    </location>
</feature>
<evidence type="ECO:0000256" key="5">
    <source>
        <dbReference type="PROSITE-ProRule" id="PRU00176"/>
    </source>
</evidence>
<feature type="domain" description="RRM" evidence="7">
    <location>
        <begin position="50"/>
        <end position="128"/>
    </location>
</feature>
<keyword evidence="3 5" id="KW-0694">RNA-binding</keyword>
<feature type="compositionally biased region" description="Basic and acidic residues" evidence="6">
    <location>
        <begin position="669"/>
        <end position="687"/>
    </location>
</feature>
<feature type="domain" description="RRM" evidence="7">
    <location>
        <begin position="167"/>
        <end position="245"/>
    </location>
</feature>
<evidence type="ECO:0000256" key="3">
    <source>
        <dbReference type="ARBA" id="ARBA00022884"/>
    </source>
</evidence>